<proteinExistence type="predicted"/>
<comment type="caution">
    <text evidence="2">The sequence shown here is derived from an EMBL/GenBank/DDBJ whole genome shotgun (WGS) entry which is preliminary data.</text>
</comment>
<protein>
    <submittedName>
        <fullName evidence="2">Uncharacterized protein</fullName>
    </submittedName>
</protein>
<keyword evidence="1" id="KW-0732">Signal</keyword>
<dbReference type="AlphaFoldDB" id="A0A0G2I3F0"/>
<dbReference type="EMBL" id="LCUC01000199">
    <property type="protein sequence ID" value="KKY34510.1"/>
    <property type="molecule type" value="Genomic_DNA"/>
</dbReference>
<feature type="chain" id="PRO_5012045607" evidence="1">
    <location>
        <begin position="16"/>
        <end position="140"/>
    </location>
</feature>
<accession>A0A0G2I3F0</accession>
<name>A0A0G2I3F0_9PEZI</name>
<gene>
    <name evidence="2" type="ORF">UCDDA912_g05513</name>
</gene>
<sequence length="140" mass="14878">MRFFAVATLFSLAAALPGVAPAQQDTSVARRGSTLGLNLVARDDLSQRQAGMNPIDQTLPWPETTVSGGGQSAQFEATNLGDGSYSFTLWTSAPLNAGNLKFRISYGGKTLAEKVLPPVGKDTVTVKKTGDNFNMWIELA</sequence>
<reference evidence="2 3" key="2">
    <citation type="submission" date="2015-05" db="EMBL/GenBank/DDBJ databases">
        <authorList>
            <person name="Morales-Cruz A."/>
            <person name="Amrine K.C."/>
            <person name="Cantu D."/>
        </authorList>
    </citation>
    <scope>NUCLEOTIDE SEQUENCE [LARGE SCALE GENOMIC DNA]</scope>
    <source>
        <strain evidence="2">DA912</strain>
    </source>
</reference>
<dbReference type="OrthoDB" id="4847730at2759"/>
<reference evidence="2 3" key="1">
    <citation type="submission" date="2015-05" db="EMBL/GenBank/DDBJ databases">
        <title>Distinctive expansion of gene families associated with plant cell wall degradation and secondary metabolism in the genomes of grapevine trunk pathogens.</title>
        <authorList>
            <person name="Lawrence D.P."/>
            <person name="Travadon R."/>
            <person name="Rolshausen P.E."/>
            <person name="Baumgartner K."/>
        </authorList>
    </citation>
    <scope>NUCLEOTIDE SEQUENCE [LARGE SCALE GENOMIC DNA]</scope>
    <source>
        <strain evidence="2">DA912</strain>
    </source>
</reference>
<organism evidence="2 3">
    <name type="scientific">Diaporthe ampelina</name>
    <dbReference type="NCBI Taxonomy" id="1214573"/>
    <lineage>
        <taxon>Eukaryota</taxon>
        <taxon>Fungi</taxon>
        <taxon>Dikarya</taxon>
        <taxon>Ascomycota</taxon>
        <taxon>Pezizomycotina</taxon>
        <taxon>Sordariomycetes</taxon>
        <taxon>Sordariomycetidae</taxon>
        <taxon>Diaporthales</taxon>
        <taxon>Diaporthaceae</taxon>
        <taxon>Diaporthe</taxon>
    </lineage>
</organism>
<evidence type="ECO:0000313" key="3">
    <source>
        <dbReference type="Proteomes" id="UP000034680"/>
    </source>
</evidence>
<dbReference type="Proteomes" id="UP000034680">
    <property type="component" value="Unassembled WGS sequence"/>
</dbReference>
<evidence type="ECO:0000256" key="1">
    <source>
        <dbReference type="SAM" id="SignalP"/>
    </source>
</evidence>
<evidence type="ECO:0000313" key="2">
    <source>
        <dbReference type="EMBL" id="KKY34510.1"/>
    </source>
</evidence>
<keyword evidence="3" id="KW-1185">Reference proteome</keyword>
<feature type="signal peptide" evidence="1">
    <location>
        <begin position="1"/>
        <end position="15"/>
    </location>
</feature>